<proteinExistence type="inferred from homology"/>
<feature type="domain" description="Glycine transporter" evidence="8">
    <location>
        <begin position="94"/>
        <end position="165"/>
    </location>
</feature>
<evidence type="ECO:0000256" key="2">
    <source>
        <dbReference type="ARBA" id="ARBA00008193"/>
    </source>
</evidence>
<keyword evidence="10" id="KW-1185">Reference proteome</keyword>
<keyword evidence="3" id="KW-1003">Cell membrane</keyword>
<feature type="transmembrane region" description="Helical" evidence="7">
    <location>
        <begin position="33"/>
        <end position="53"/>
    </location>
</feature>
<feature type="transmembrane region" description="Helical" evidence="7">
    <location>
        <begin position="151"/>
        <end position="171"/>
    </location>
</feature>
<dbReference type="PANTHER" id="PTHR30506:SF3">
    <property type="entry name" value="UPF0126 INNER MEMBRANE PROTEIN YADS-RELATED"/>
    <property type="match status" value="1"/>
</dbReference>
<accession>A0A5C5U501</accession>
<dbReference type="Pfam" id="PF03458">
    <property type="entry name" value="Gly_transporter"/>
    <property type="match status" value="2"/>
</dbReference>
<evidence type="ECO:0000313" key="9">
    <source>
        <dbReference type="EMBL" id="TWT21431.1"/>
    </source>
</evidence>
<protein>
    <submittedName>
        <fullName evidence="9">Trimeric intracellular cation channel family protein</fullName>
    </submittedName>
</protein>
<dbReference type="EMBL" id="VOHK01000003">
    <property type="protein sequence ID" value="TWT21431.1"/>
    <property type="molecule type" value="Genomic_DNA"/>
</dbReference>
<name>A0A5C5U501_9GAMM</name>
<evidence type="ECO:0000259" key="8">
    <source>
        <dbReference type="Pfam" id="PF03458"/>
    </source>
</evidence>
<comment type="similarity">
    <text evidence="2">Belongs to the UPF0126 family.</text>
</comment>
<gene>
    <name evidence="9" type="ORF">FQY83_08810</name>
</gene>
<evidence type="ECO:0000256" key="7">
    <source>
        <dbReference type="SAM" id="Phobius"/>
    </source>
</evidence>
<evidence type="ECO:0000256" key="3">
    <source>
        <dbReference type="ARBA" id="ARBA00022475"/>
    </source>
</evidence>
<dbReference type="OrthoDB" id="9791874at2"/>
<keyword evidence="4 7" id="KW-0812">Transmembrane</keyword>
<organism evidence="9 10">
    <name type="scientific">Luteimonas marina</name>
    <dbReference type="NCBI Taxonomy" id="488485"/>
    <lineage>
        <taxon>Bacteria</taxon>
        <taxon>Pseudomonadati</taxon>
        <taxon>Pseudomonadota</taxon>
        <taxon>Gammaproteobacteria</taxon>
        <taxon>Lysobacterales</taxon>
        <taxon>Lysobacteraceae</taxon>
        <taxon>Luteimonas</taxon>
    </lineage>
</organism>
<feature type="domain" description="Glycine transporter" evidence="8">
    <location>
        <begin position="9"/>
        <end position="82"/>
    </location>
</feature>
<keyword evidence="6 7" id="KW-0472">Membrane</keyword>
<dbReference type="GO" id="GO:0005886">
    <property type="term" value="C:plasma membrane"/>
    <property type="evidence" value="ECO:0007669"/>
    <property type="project" value="UniProtKB-SubCell"/>
</dbReference>
<dbReference type="PANTHER" id="PTHR30506">
    <property type="entry name" value="INNER MEMBRANE PROTEIN"/>
    <property type="match status" value="1"/>
</dbReference>
<feature type="transmembrane region" description="Helical" evidence="7">
    <location>
        <begin position="6"/>
        <end position="26"/>
    </location>
</feature>
<feature type="transmembrane region" description="Helical" evidence="7">
    <location>
        <begin position="118"/>
        <end position="139"/>
    </location>
</feature>
<evidence type="ECO:0000256" key="4">
    <source>
        <dbReference type="ARBA" id="ARBA00022692"/>
    </source>
</evidence>
<dbReference type="RefSeq" id="WP_146387154.1">
    <property type="nucleotide sequence ID" value="NZ_VOHK01000003.1"/>
</dbReference>
<feature type="transmembrane region" description="Helical" evidence="7">
    <location>
        <begin position="65"/>
        <end position="82"/>
    </location>
</feature>
<dbReference type="Proteomes" id="UP000319980">
    <property type="component" value="Unassembled WGS sequence"/>
</dbReference>
<sequence>MTPILLSSLDLIGTFAFAISGATLGVRKRLDLFGVLTLSFAAATAGGITRDIIIGAHPPAAFADWRYLATAMLAGVVTFFGHDRVERMRNPVQLFDAVGLALFAVSGTAKALEYGIGPTGAILLGMLSGIGGGIARDVLVAEIPAVLHRELYAVAALLGAALVAAGSALGFPFAPTAIAGAGACFLLRFMAIRRGWNLPIARLRDVDD</sequence>
<keyword evidence="5 7" id="KW-1133">Transmembrane helix</keyword>
<reference evidence="9 10" key="1">
    <citation type="journal article" date="2008" name="Int. J. Syst. Evol. Microbiol.">
        <title>Luteimonas marina sp. nov., isolated from seawater.</title>
        <authorList>
            <person name="Baik K.S."/>
            <person name="Park S.C."/>
            <person name="Kim M.S."/>
            <person name="Kim E.M."/>
            <person name="Park C."/>
            <person name="Chun J."/>
            <person name="Seong C.N."/>
        </authorList>
    </citation>
    <scope>NUCLEOTIDE SEQUENCE [LARGE SCALE GENOMIC DNA]</scope>
    <source>
        <strain evidence="9 10">FR1330</strain>
    </source>
</reference>
<comment type="subcellular location">
    <subcellularLocation>
        <location evidence="1">Cell membrane</location>
        <topology evidence="1">Multi-pass membrane protein</topology>
    </subcellularLocation>
</comment>
<evidence type="ECO:0000256" key="5">
    <source>
        <dbReference type="ARBA" id="ARBA00022989"/>
    </source>
</evidence>
<dbReference type="AlphaFoldDB" id="A0A5C5U501"/>
<comment type="caution">
    <text evidence="9">The sequence shown here is derived from an EMBL/GenBank/DDBJ whole genome shotgun (WGS) entry which is preliminary data.</text>
</comment>
<evidence type="ECO:0000256" key="6">
    <source>
        <dbReference type="ARBA" id="ARBA00023136"/>
    </source>
</evidence>
<evidence type="ECO:0000256" key="1">
    <source>
        <dbReference type="ARBA" id="ARBA00004651"/>
    </source>
</evidence>
<evidence type="ECO:0000313" key="10">
    <source>
        <dbReference type="Proteomes" id="UP000319980"/>
    </source>
</evidence>
<dbReference type="InterPro" id="IPR005115">
    <property type="entry name" value="Gly_transporter"/>
</dbReference>